<name>A0A1M7UAX2_9BRAD</name>
<accession>A0A1M7UAX2</accession>
<dbReference type="GO" id="GO:0016853">
    <property type="term" value="F:isomerase activity"/>
    <property type="evidence" value="ECO:0007669"/>
    <property type="project" value="InterPro"/>
</dbReference>
<protein>
    <submittedName>
        <fullName evidence="1">Galactose mutarotase</fullName>
    </submittedName>
</protein>
<dbReference type="InterPro" id="IPR008183">
    <property type="entry name" value="Aldose_1/G6P_1-epimerase"/>
</dbReference>
<evidence type="ECO:0000313" key="2">
    <source>
        <dbReference type="Proteomes" id="UP000184096"/>
    </source>
</evidence>
<dbReference type="OrthoDB" id="9795355at2"/>
<dbReference type="CDD" id="cd09024">
    <property type="entry name" value="Aldose_epim_lacX"/>
    <property type="match status" value="1"/>
</dbReference>
<dbReference type="Proteomes" id="UP000184096">
    <property type="component" value="Chromosome I"/>
</dbReference>
<dbReference type="InterPro" id="IPR037481">
    <property type="entry name" value="LacX"/>
</dbReference>
<dbReference type="InterPro" id="IPR011013">
    <property type="entry name" value="Gal_mutarotase_sf_dom"/>
</dbReference>
<reference evidence="2" key="1">
    <citation type="submission" date="2016-11" db="EMBL/GenBank/DDBJ databases">
        <authorList>
            <person name="Varghese N."/>
            <person name="Submissions S."/>
        </authorList>
    </citation>
    <scope>NUCLEOTIDE SEQUENCE [LARGE SCALE GENOMIC DNA]</scope>
    <source>
        <strain evidence="2">GAS401</strain>
    </source>
</reference>
<dbReference type="Gene3D" id="2.70.98.10">
    <property type="match status" value="1"/>
</dbReference>
<dbReference type="InterPro" id="IPR014718">
    <property type="entry name" value="GH-type_carb-bd"/>
</dbReference>
<evidence type="ECO:0000313" key="1">
    <source>
        <dbReference type="EMBL" id="SHN80191.1"/>
    </source>
</evidence>
<proteinExistence type="predicted"/>
<sequence>MDHTLATSGIRATIKADGAELCSLKNAEGLELLWQAGPAWPRHSPNLFPIVGKLKNDALRHQGKTYPMTQHGFARDMTFAWRERTTTSCTLDLTDDATSRQRFPFAFRLAISYAVDGADLNIRFEVTNTGDETLPASLGGHPAFNWPLLPGLPKESYGIHFSNVEPAPIRRLKGGLLRSKPEPTPIEGKFLALSEQLFADDAVILDHPASTGIRYAADRGPSIGLHWQGFRELGIWSKPDGAPFLCLEPWRGFASPLDFDGEFFDKPGIMKIEPGKTEVLSYRISVG</sequence>
<dbReference type="SUPFAM" id="SSF74650">
    <property type="entry name" value="Galactose mutarotase-like"/>
    <property type="match status" value="1"/>
</dbReference>
<dbReference type="EMBL" id="LT670849">
    <property type="protein sequence ID" value="SHN80191.1"/>
    <property type="molecule type" value="Genomic_DNA"/>
</dbReference>
<gene>
    <name evidence="1" type="ORF">SAMN05444170_4234</name>
</gene>
<organism evidence="1 2">
    <name type="scientific">Bradyrhizobium erythrophlei</name>
    <dbReference type="NCBI Taxonomy" id="1437360"/>
    <lineage>
        <taxon>Bacteria</taxon>
        <taxon>Pseudomonadati</taxon>
        <taxon>Pseudomonadota</taxon>
        <taxon>Alphaproteobacteria</taxon>
        <taxon>Hyphomicrobiales</taxon>
        <taxon>Nitrobacteraceae</taxon>
        <taxon>Bradyrhizobium</taxon>
    </lineage>
</organism>
<dbReference type="Pfam" id="PF01263">
    <property type="entry name" value="Aldose_epim"/>
    <property type="match status" value="1"/>
</dbReference>
<dbReference type="AlphaFoldDB" id="A0A1M7UAX2"/>
<dbReference type="RefSeq" id="WP_072820752.1">
    <property type="nucleotide sequence ID" value="NZ_LT670849.1"/>
</dbReference>
<keyword evidence="2" id="KW-1185">Reference proteome</keyword>
<dbReference type="GO" id="GO:0005975">
    <property type="term" value="P:carbohydrate metabolic process"/>
    <property type="evidence" value="ECO:0007669"/>
    <property type="project" value="InterPro"/>
</dbReference>
<dbReference type="GO" id="GO:0030246">
    <property type="term" value="F:carbohydrate binding"/>
    <property type="evidence" value="ECO:0007669"/>
    <property type="project" value="InterPro"/>
</dbReference>